<reference evidence="1" key="1">
    <citation type="journal article" date="1996" name="Proc. Natl. Acad. Sci. U.S.A.">
        <title>Restricted expression of Kaposi sarcoma-associated herpesvirus (human herpesvirus 8) genes in Kaposi sarcoma.</title>
        <authorList>
            <person name="Zhong W."/>
            <person name="Wang H."/>
            <person name="Herndier B."/>
            <person name="Ganem D."/>
        </authorList>
    </citation>
    <scope>NUCLEOTIDE SEQUENCE</scope>
    <source>
        <strain evidence="1">tumor</strain>
    </source>
</reference>
<proteinExistence type="evidence at transcript level"/>
<sequence length="35" mass="3831">MLKSRRIEGIPVAHNTVTVQKAGTRCQPGHHSSPH</sequence>
<name>Q98155_HHV8</name>
<organismHost>
    <name type="scientific">Homo sapiens</name>
    <name type="common">Human</name>
    <dbReference type="NCBI Taxonomy" id="9606"/>
</organismHost>
<dbReference type="EMBL" id="U66522">
    <property type="protein sequence ID" value="AAC55375.1"/>
    <property type="molecule type" value="mRNA"/>
</dbReference>
<evidence type="ECO:0000313" key="1">
    <source>
        <dbReference type="EMBL" id="AAC55375.1"/>
    </source>
</evidence>
<protein>
    <submittedName>
        <fullName evidence="1">Unidentified orf</fullName>
    </submittedName>
</protein>
<organism evidence="1">
    <name type="scientific">Human herpesvirus 8</name>
    <name type="common">HHV-8</name>
    <name type="synonym">Kaposi's sarcoma-associated herpesvirus</name>
    <dbReference type="NCBI Taxonomy" id="37296"/>
    <lineage>
        <taxon>Viruses</taxon>
        <taxon>Duplodnaviria</taxon>
        <taxon>Heunggongvirae</taxon>
        <taxon>Peploviricota</taxon>
        <taxon>Herviviricetes</taxon>
        <taxon>Herpesvirales</taxon>
        <taxon>Orthoherpesviridae</taxon>
        <taxon>Gammaherpesvirinae</taxon>
        <taxon>Rhadinovirus</taxon>
        <taxon>Rhadinovirus humangamma8</taxon>
    </lineage>
</organism>
<accession>Q98155</accession>
<dbReference type="PIR" id="JC6157">
    <property type="entry name" value="JC6157"/>
</dbReference>